<dbReference type="AlphaFoldDB" id="A0A329QIJ9"/>
<proteinExistence type="predicted"/>
<accession>A0A329QIJ9</accession>
<evidence type="ECO:0000313" key="1">
    <source>
        <dbReference type="EMBL" id="RAW11152.1"/>
    </source>
</evidence>
<protein>
    <submittedName>
        <fullName evidence="1">Uncharacterized protein</fullName>
    </submittedName>
</protein>
<comment type="caution">
    <text evidence="1">The sequence shown here is derived from an EMBL/GenBank/DDBJ whole genome shotgun (WGS) entry which is preliminary data.</text>
</comment>
<dbReference type="EMBL" id="QMIG01000022">
    <property type="protein sequence ID" value="RAW11152.1"/>
    <property type="molecule type" value="Genomic_DNA"/>
</dbReference>
<name>A0A329QIJ9_9ACTN</name>
<sequence length="103" mass="12043">MKTVTLSDLKFEYESGFMITRNGRRIPAVVRGINHNDARWRAYRDYRADYVASVPEDSRCIWCTERAGYMIDNGQALPACHEHVQVYGHDHTLVVLPVKNWRF</sequence>
<organism evidence="1 2">
    <name type="scientific">Phytoactinopolyspora halophila</name>
    <dbReference type="NCBI Taxonomy" id="1981511"/>
    <lineage>
        <taxon>Bacteria</taxon>
        <taxon>Bacillati</taxon>
        <taxon>Actinomycetota</taxon>
        <taxon>Actinomycetes</taxon>
        <taxon>Jiangellales</taxon>
        <taxon>Jiangellaceae</taxon>
        <taxon>Phytoactinopolyspora</taxon>
    </lineage>
</organism>
<reference evidence="1 2" key="1">
    <citation type="submission" date="2018-06" db="EMBL/GenBank/DDBJ databases">
        <title>Phytoactinopolyspora halophila sp. nov., a novel halophilic actinomycete isolated from a saline soil in China.</title>
        <authorList>
            <person name="Tang S.-K."/>
        </authorList>
    </citation>
    <scope>NUCLEOTIDE SEQUENCE [LARGE SCALE GENOMIC DNA]</scope>
    <source>
        <strain evidence="1 2">YIM 96934</strain>
    </source>
</reference>
<keyword evidence="2" id="KW-1185">Reference proteome</keyword>
<dbReference type="Proteomes" id="UP000250462">
    <property type="component" value="Unassembled WGS sequence"/>
</dbReference>
<gene>
    <name evidence="1" type="ORF">DPM12_17575</name>
</gene>
<evidence type="ECO:0000313" key="2">
    <source>
        <dbReference type="Proteomes" id="UP000250462"/>
    </source>
</evidence>